<keyword evidence="1" id="KW-0560">Oxidoreductase</keyword>
<organism evidence="4 5">
    <name type="scientific">Marine Group III euryarchaeote CG-Bathy1</name>
    <dbReference type="NCBI Taxonomy" id="1889001"/>
    <lineage>
        <taxon>Archaea</taxon>
        <taxon>Methanobacteriati</taxon>
        <taxon>Thermoplasmatota</taxon>
        <taxon>Thermoplasmata</taxon>
        <taxon>Candidatus Thermoprofundales</taxon>
    </lineage>
</organism>
<evidence type="ECO:0000259" key="2">
    <source>
        <dbReference type="Pfam" id="PF03435"/>
    </source>
</evidence>
<evidence type="ECO:0008006" key="6">
    <source>
        <dbReference type="Google" id="ProtNLM"/>
    </source>
</evidence>
<dbReference type="InterPro" id="IPR051168">
    <property type="entry name" value="AASS"/>
</dbReference>
<dbReference type="GO" id="GO:0016491">
    <property type="term" value="F:oxidoreductase activity"/>
    <property type="evidence" value="ECO:0007669"/>
    <property type="project" value="UniProtKB-KW"/>
</dbReference>
<dbReference type="Pfam" id="PF16653">
    <property type="entry name" value="Sacchrp_dh_C"/>
    <property type="match status" value="1"/>
</dbReference>
<name>A0A1J5T4U9_9ARCH</name>
<evidence type="ECO:0000313" key="4">
    <source>
        <dbReference type="EMBL" id="OIR15155.1"/>
    </source>
</evidence>
<sequence length="378" mass="41692">MHDKNFSSLSSSQVVILGGGNIGSFVAKELADEDYSVTILDSSFERLEVCKSLVPNSSISTFDATNLEDYKSKMSNATLVVNALPGPIGHLALQNIVNLGISCVDVSFTFEDPRIFNNKAKSSGSLVVSDTGIAPGISNIFAAELASKHNIQNLEIFVGGLPFRRTPPWEYAATFSPIDVIAEYVRPARIKIDNKIKSRSALSDLRQLEIDKIGTLEAFLTDGLRSLLDLQIPNMKEYTLRYPGYAEKILMLKDANLFSDEVIQIDGVSMTRLELTSLELFEQWKLIPGEPEFTHLIISSIDIHGNTKGWKVHDEGADGWSSMSRTTGLSTVSFCKMLLDKTIQGTGVFMPEYFGTNSSIINRIIDDFKAKGISINRF</sequence>
<evidence type="ECO:0000256" key="1">
    <source>
        <dbReference type="ARBA" id="ARBA00023002"/>
    </source>
</evidence>
<dbReference type="EMBL" id="MIYU01000017">
    <property type="protein sequence ID" value="OIR15155.1"/>
    <property type="molecule type" value="Genomic_DNA"/>
</dbReference>
<gene>
    <name evidence="4" type="ORF">BEU04_02185</name>
</gene>
<dbReference type="Pfam" id="PF03435">
    <property type="entry name" value="Sacchrp_dh_NADP"/>
    <property type="match status" value="1"/>
</dbReference>
<feature type="domain" description="Saccharopine dehydrogenase NADP binding" evidence="2">
    <location>
        <begin position="14"/>
        <end position="127"/>
    </location>
</feature>
<evidence type="ECO:0000259" key="3">
    <source>
        <dbReference type="Pfam" id="PF16653"/>
    </source>
</evidence>
<dbReference type="InterPro" id="IPR032095">
    <property type="entry name" value="Sacchrp_dh-like_C"/>
</dbReference>
<dbReference type="SUPFAM" id="SSF51735">
    <property type="entry name" value="NAD(P)-binding Rossmann-fold domains"/>
    <property type="match status" value="1"/>
</dbReference>
<dbReference type="Gene3D" id="3.30.360.10">
    <property type="entry name" value="Dihydrodipicolinate Reductase, domain 2"/>
    <property type="match status" value="1"/>
</dbReference>
<dbReference type="InterPro" id="IPR005097">
    <property type="entry name" value="Sacchrp_dh_NADP-bd"/>
</dbReference>
<dbReference type="PANTHER" id="PTHR11133:SF22">
    <property type="entry name" value="ALPHA-AMINOADIPIC SEMIALDEHYDE SYNTHASE, MITOCHONDRIAL"/>
    <property type="match status" value="1"/>
</dbReference>
<comment type="caution">
    <text evidence="4">The sequence shown here is derived from an EMBL/GenBank/DDBJ whole genome shotgun (WGS) entry which is preliminary data.</text>
</comment>
<dbReference type="Gene3D" id="3.40.50.720">
    <property type="entry name" value="NAD(P)-binding Rossmann-like Domain"/>
    <property type="match status" value="2"/>
</dbReference>
<protein>
    <recommendedName>
        <fullName evidence="6">Saccharopine dehydrogenase</fullName>
    </recommendedName>
</protein>
<evidence type="ECO:0000313" key="5">
    <source>
        <dbReference type="Proteomes" id="UP000183815"/>
    </source>
</evidence>
<proteinExistence type="predicted"/>
<dbReference type="SUPFAM" id="SSF55347">
    <property type="entry name" value="Glyceraldehyde-3-phosphate dehydrogenase-like, C-terminal domain"/>
    <property type="match status" value="1"/>
</dbReference>
<accession>A0A1J5T4U9</accession>
<reference evidence="4 5" key="1">
    <citation type="submission" date="2016-08" db="EMBL/GenBank/DDBJ databases">
        <title>New Insights into Marine Group III Euryarchaeota, from dark to light.</title>
        <authorList>
            <person name="Haro-Moreno J.M."/>
            <person name="Rodriguez-Valera F."/>
            <person name="Lopez-Garcia P."/>
            <person name="Moreira D."/>
            <person name="Martin-Cuadrado A.B."/>
        </authorList>
    </citation>
    <scope>NUCLEOTIDE SEQUENCE [LARGE SCALE GENOMIC DNA]</scope>
    <source>
        <strain evidence="4">CG-Bathy1</strain>
    </source>
</reference>
<dbReference type="InterPro" id="IPR036291">
    <property type="entry name" value="NAD(P)-bd_dom_sf"/>
</dbReference>
<dbReference type="Proteomes" id="UP000183815">
    <property type="component" value="Unassembled WGS sequence"/>
</dbReference>
<feature type="domain" description="Saccharopine dehydrogenase-like C-terminal" evidence="3">
    <location>
        <begin position="132"/>
        <end position="373"/>
    </location>
</feature>
<dbReference type="PANTHER" id="PTHR11133">
    <property type="entry name" value="SACCHAROPINE DEHYDROGENASE"/>
    <property type="match status" value="1"/>
</dbReference>
<dbReference type="AlphaFoldDB" id="A0A1J5T4U9"/>